<reference evidence="1" key="2">
    <citation type="journal article" date="2015" name="Fish Shellfish Immunol.">
        <title>Early steps in the European eel (Anguilla anguilla)-Vibrio vulnificus interaction in the gills: Role of the RtxA13 toxin.</title>
        <authorList>
            <person name="Callol A."/>
            <person name="Pajuelo D."/>
            <person name="Ebbesson L."/>
            <person name="Teles M."/>
            <person name="MacKenzie S."/>
            <person name="Amaro C."/>
        </authorList>
    </citation>
    <scope>NUCLEOTIDE SEQUENCE</scope>
</reference>
<dbReference type="AlphaFoldDB" id="A0A0E9WIU3"/>
<name>A0A0E9WIU3_ANGAN</name>
<sequence>MKVRMGVATTITVSAWSSEVSRKGSRGTATSNELFSIHSRGLWYHTEPLVSSEAWGRDTKYWHYIY</sequence>
<reference evidence="1" key="1">
    <citation type="submission" date="2014-11" db="EMBL/GenBank/DDBJ databases">
        <authorList>
            <person name="Amaro Gonzalez C."/>
        </authorList>
    </citation>
    <scope>NUCLEOTIDE SEQUENCE</scope>
</reference>
<protein>
    <submittedName>
        <fullName evidence="1">Uncharacterized protein</fullName>
    </submittedName>
</protein>
<proteinExistence type="predicted"/>
<accession>A0A0E9WIU3</accession>
<organism evidence="1">
    <name type="scientific">Anguilla anguilla</name>
    <name type="common">European freshwater eel</name>
    <name type="synonym">Muraena anguilla</name>
    <dbReference type="NCBI Taxonomy" id="7936"/>
    <lineage>
        <taxon>Eukaryota</taxon>
        <taxon>Metazoa</taxon>
        <taxon>Chordata</taxon>
        <taxon>Craniata</taxon>
        <taxon>Vertebrata</taxon>
        <taxon>Euteleostomi</taxon>
        <taxon>Actinopterygii</taxon>
        <taxon>Neopterygii</taxon>
        <taxon>Teleostei</taxon>
        <taxon>Anguilliformes</taxon>
        <taxon>Anguillidae</taxon>
        <taxon>Anguilla</taxon>
    </lineage>
</organism>
<evidence type="ECO:0000313" key="1">
    <source>
        <dbReference type="EMBL" id="JAH89500.1"/>
    </source>
</evidence>
<dbReference type="EMBL" id="GBXM01019077">
    <property type="protein sequence ID" value="JAH89500.1"/>
    <property type="molecule type" value="Transcribed_RNA"/>
</dbReference>